<dbReference type="eggNOG" id="COG0842">
    <property type="taxonomic scope" value="Bacteria"/>
</dbReference>
<feature type="transmembrane region" description="Helical" evidence="6">
    <location>
        <begin position="113"/>
        <end position="138"/>
    </location>
</feature>
<dbReference type="PROSITE" id="PS51012">
    <property type="entry name" value="ABC_TM2"/>
    <property type="match status" value="1"/>
</dbReference>
<dbReference type="InterPro" id="IPR051784">
    <property type="entry name" value="Nod_factor_ABC_transporter"/>
</dbReference>
<keyword evidence="6" id="KW-1003">Cell membrane</keyword>
<dbReference type="PANTHER" id="PTHR43229:SF2">
    <property type="entry name" value="NODULATION PROTEIN J"/>
    <property type="match status" value="1"/>
</dbReference>
<accession>H6N1H4</accession>
<dbReference type="GeneID" id="90158193"/>
<dbReference type="Pfam" id="PF01061">
    <property type="entry name" value="ABC2_membrane"/>
    <property type="match status" value="1"/>
</dbReference>
<proteinExistence type="inferred from homology"/>
<dbReference type="PIRSF" id="PIRSF006648">
    <property type="entry name" value="DrrB"/>
    <property type="match status" value="1"/>
</dbReference>
<comment type="subcellular location">
    <subcellularLocation>
        <location evidence="6">Cell membrane</location>
        <topology evidence="6">Multi-pass membrane protein</topology>
    </subcellularLocation>
    <subcellularLocation>
        <location evidence="1">Membrane</location>
        <topology evidence="1">Multi-pass membrane protein</topology>
    </subcellularLocation>
</comment>
<name>H6N1H4_GORPV</name>
<feature type="transmembrane region" description="Helical" evidence="6">
    <location>
        <begin position="184"/>
        <end position="202"/>
    </location>
</feature>
<evidence type="ECO:0000313" key="8">
    <source>
        <dbReference type="EMBL" id="AFA72185.1"/>
    </source>
</evidence>
<dbReference type="HOGENOM" id="CLU_039483_2_0_11"/>
<evidence type="ECO:0000259" key="7">
    <source>
        <dbReference type="PROSITE" id="PS51012"/>
    </source>
</evidence>
<gene>
    <name evidence="8" type="ordered locus">GPOL_c11230</name>
</gene>
<organism evidence="8 9">
    <name type="scientific">Gordonia polyisoprenivorans (strain DSM 44266 / VH2)</name>
    <dbReference type="NCBI Taxonomy" id="1112204"/>
    <lineage>
        <taxon>Bacteria</taxon>
        <taxon>Bacillati</taxon>
        <taxon>Actinomycetota</taxon>
        <taxon>Actinomycetes</taxon>
        <taxon>Mycobacteriales</taxon>
        <taxon>Gordoniaceae</taxon>
        <taxon>Gordonia</taxon>
    </lineage>
</organism>
<feature type="transmembrane region" description="Helical" evidence="6">
    <location>
        <begin position="250"/>
        <end position="272"/>
    </location>
</feature>
<dbReference type="GO" id="GO:0046677">
    <property type="term" value="P:response to antibiotic"/>
    <property type="evidence" value="ECO:0007669"/>
    <property type="project" value="UniProtKB-KW"/>
</dbReference>
<keyword evidence="5" id="KW-0046">Antibiotic resistance</keyword>
<dbReference type="PANTHER" id="PTHR43229">
    <property type="entry name" value="NODULATION PROTEIN J"/>
    <property type="match status" value="1"/>
</dbReference>
<evidence type="ECO:0000256" key="6">
    <source>
        <dbReference type="RuleBase" id="RU361157"/>
    </source>
</evidence>
<dbReference type="GO" id="GO:0043190">
    <property type="term" value="C:ATP-binding cassette (ABC) transporter complex"/>
    <property type="evidence" value="ECO:0007669"/>
    <property type="project" value="InterPro"/>
</dbReference>
<evidence type="ECO:0000313" key="9">
    <source>
        <dbReference type="Proteomes" id="UP000009154"/>
    </source>
</evidence>
<dbReference type="AlphaFoldDB" id="H6N1H4"/>
<dbReference type="InterPro" id="IPR047817">
    <property type="entry name" value="ABC2_TM_bact-type"/>
</dbReference>
<keyword evidence="9" id="KW-1185">Reference proteome</keyword>
<keyword evidence="6" id="KW-0813">Transport</keyword>
<dbReference type="Proteomes" id="UP000009154">
    <property type="component" value="Chromosome"/>
</dbReference>
<evidence type="ECO:0000256" key="4">
    <source>
        <dbReference type="ARBA" id="ARBA00023136"/>
    </source>
</evidence>
<keyword evidence="2 6" id="KW-0812">Transmembrane</keyword>
<evidence type="ECO:0000256" key="5">
    <source>
        <dbReference type="ARBA" id="ARBA00023251"/>
    </source>
</evidence>
<comment type="similarity">
    <text evidence="6">Belongs to the ABC-2 integral membrane protein family.</text>
</comment>
<dbReference type="GO" id="GO:0140359">
    <property type="term" value="F:ABC-type transporter activity"/>
    <property type="evidence" value="ECO:0007669"/>
    <property type="project" value="InterPro"/>
</dbReference>
<evidence type="ECO:0000256" key="2">
    <source>
        <dbReference type="ARBA" id="ARBA00022692"/>
    </source>
</evidence>
<protein>
    <recommendedName>
        <fullName evidence="6">Transport permease protein</fullName>
    </recommendedName>
</protein>
<sequence length="277" mass="29893">MTGTATPTARPLGVRSFLVDCDVLVRRNLLAALRVPQMMLAITVQPLMFVLLFSYVLGESLGGDTYRQFLIGGIMAQTVAFNAMFSALGLATDMEQGVMNRLRVLPMSRLSIVAARSGADILINVVGLIVMTLAGLIIGWRMHNSAGEVIAGYLLALLFGYALSWVGCVVGIISRTMQATQSQLLTLLFPLTFISSAFVPSARLPTPLRIIANWNPVTSLARALRESFGNPVHVNKFIAEPVTWAAQHPYAYTTVFSVGIIVVCAPLAVAALRARSR</sequence>
<feature type="transmembrane region" description="Helical" evidence="6">
    <location>
        <begin position="38"/>
        <end position="57"/>
    </location>
</feature>
<dbReference type="InterPro" id="IPR000412">
    <property type="entry name" value="ABC_2_transport"/>
</dbReference>
<keyword evidence="3 6" id="KW-1133">Transmembrane helix</keyword>
<dbReference type="KEGG" id="gpo:GPOL_c11230"/>
<feature type="transmembrane region" description="Helical" evidence="6">
    <location>
        <begin position="150"/>
        <end position="172"/>
    </location>
</feature>
<dbReference type="EMBL" id="CP003119">
    <property type="protein sequence ID" value="AFA72185.1"/>
    <property type="molecule type" value="Genomic_DNA"/>
</dbReference>
<keyword evidence="4 6" id="KW-0472">Membrane</keyword>
<evidence type="ECO:0000256" key="3">
    <source>
        <dbReference type="ARBA" id="ARBA00022989"/>
    </source>
</evidence>
<evidence type="ECO:0000256" key="1">
    <source>
        <dbReference type="ARBA" id="ARBA00004141"/>
    </source>
</evidence>
<feature type="domain" description="ABC transmembrane type-2" evidence="7">
    <location>
        <begin position="37"/>
        <end position="275"/>
    </location>
</feature>
<feature type="transmembrane region" description="Helical" evidence="6">
    <location>
        <begin position="69"/>
        <end position="92"/>
    </location>
</feature>
<dbReference type="STRING" id="1112204.GPOL_c11230"/>
<reference evidence="8 9" key="1">
    <citation type="journal article" date="2012" name="Appl. Environ. Microbiol.">
        <title>Involvement of two latex-clearing proteins during rubber degradation and insights into the subsequent degradation pathway revealed by the genome sequence of Gordonia polyisoprenivorans strain VH2.</title>
        <authorList>
            <person name="Hiessl S."/>
            <person name="Schuldes J."/>
            <person name="Thurmer A."/>
            <person name="Halbsguth T."/>
            <person name="Broker D."/>
            <person name="Angelov A."/>
            <person name="Liebl W."/>
            <person name="Daniel R."/>
            <person name="Steinbuchel A."/>
        </authorList>
    </citation>
    <scope>NUCLEOTIDE SEQUENCE [LARGE SCALE GENOMIC DNA]</scope>
    <source>
        <strain evidence="9">DSM 44266 / VH2</strain>
    </source>
</reference>
<dbReference type="InterPro" id="IPR013525">
    <property type="entry name" value="ABC2_TM"/>
</dbReference>
<dbReference type="RefSeq" id="WP_014359086.1">
    <property type="nucleotide sequence ID" value="NC_016906.1"/>
</dbReference>